<keyword evidence="1" id="KW-0378">Hydrolase</keyword>
<gene>
    <name evidence="1" type="ORF">UFOVP383_93</name>
</gene>
<dbReference type="EMBL" id="LR798321">
    <property type="protein sequence ID" value="CAB5223495.1"/>
    <property type="molecule type" value="Genomic_DNA"/>
</dbReference>
<sequence>MNIFLTSDHHFGHERMCQFLRPDGSPLRPWSCAAEMDEALIERWNSVVQPGDKVYHLGDVAIPRSGLQVLSRLNGKKILIRGNHDIYDLKDYAAHFKDVRGAFFFEGIILTHIPIHPDHFRGSYKGNAHGHLHAHQTMLNGSPDKRYFNTCVEMHDFFPVPLEEVKAAFGQ</sequence>
<evidence type="ECO:0000313" key="1">
    <source>
        <dbReference type="EMBL" id="CAB5223495.1"/>
    </source>
</evidence>
<reference evidence="1" key="1">
    <citation type="submission" date="2020-05" db="EMBL/GenBank/DDBJ databases">
        <authorList>
            <person name="Chiriac C."/>
            <person name="Salcher M."/>
            <person name="Ghai R."/>
            <person name="Kavagutti S V."/>
        </authorList>
    </citation>
    <scope>NUCLEOTIDE SEQUENCE</scope>
</reference>
<dbReference type="SUPFAM" id="SSF56300">
    <property type="entry name" value="Metallo-dependent phosphatases"/>
    <property type="match status" value="1"/>
</dbReference>
<dbReference type="Gene3D" id="3.60.21.10">
    <property type="match status" value="1"/>
</dbReference>
<dbReference type="InterPro" id="IPR029052">
    <property type="entry name" value="Metallo-depent_PP-like"/>
</dbReference>
<dbReference type="GO" id="GO:0016787">
    <property type="term" value="F:hydrolase activity"/>
    <property type="evidence" value="ECO:0007669"/>
    <property type="project" value="UniProtKB-KW"/>
</dbReference>
<proteinExistence type="predicted"/>
<name>A0A6J7X2Z7_9CAUD</name>
<accession>A0A6J7X2Z7</accession>
<organism evidence="1">
    <name type="scientific">uncultured Caudovirales phage</name>
    <dbReference type="NCBI Taxonomy" id="2100421"/>
    <lineage>
        <taxon>Viruses</taxon>
        <taxon>Duplodnaviria</taxon>
        <taxon>Heunggongvirae</taxon>
        <taxon>Uroviricota</taxon>
        <taxon>Caudoviricetes</taxon>
        <taxon>Peduoviridae</taxon>
        <taxon>Maltschvirus</taxon>
        <taxon>Maltschvirus maltsch</taxon>
    </lineage>
</organism>
<protein>
    <submittedName>
        <fullName evidence="1">COG4186 Predicted phosphoesterase or phosphohydrolase</fullName>
    </submittedName>
</protein>